<evidence type="ECO:0000313" key="1">
    <source>
        <dbReference type="EMBL" id="CAH1800024.1"/>
    </source>
</evidence>
<gene>
    <name evidence="1" type="ORF">OFUS_LOCUS23963</name>
</gene>
<protein>
    <submittedName>
        <fullName evidence="1">Uncharacterized protein</fullName>
    </submittedName>
</protein>
<dbReference type="Proteomes" id="UP000749559">
    <property type="component" value="Unassembled WGS sequence"/>
</dbReference>
<dbReference type="InterPro" id="IPR006150">
    <property type="entry name" value="Cys_repeat_1"/>
</dbReference>
<accession>A0A8J1TAG0</accession>
<evidence type="ECO:0000313" key="2">
    <source>
        <dbReference type="Proteomes" id="UP000749559"/>
    </source>
</evidence>
<dbReference type="SMART" id="SM00289">
    <property type="entry name" value="WR1"/>
    <property type="match status" value="3"/>
</dbReference>
<dbReference type="EMBL" id="CAIIXF020000011">
    <property type="protein sequence ID" value="CAH1800024.1"/>
    <property type="molecule type" value="Genomic_DNA"/>
</dbReference>
<dbReference type="OrthoDB" id="6264546at2759"/>
<reference evidence="1" key="1">
    <citation type="submission" date="2022-03" db="EMBL/GenBank/DDBJ databases">
        <authorList>
            <person name="Martin C."/>
        </authorList>
    </citation>
    <scope>NUCLEOTIDE SEQUENCE</scope>
</reference>
<organism evidence="1 2">
    <name type="scientific">Owenia fusiformis</name>
    <name type="common">Polychaete worm</name>
    <dbReference type="NCBI Taxonomy" id="6347"/>
    <lineage>
        <taxon>Eukaryota</taxon>
        <taxon>Metazoa</taxon>
        <taxon>Spiralia</taxon>
        <taxon>Lophotrochozoa</taxon>
        <taxon>Annelida</taxon>
        <taxon>Polychaeta</taxon>
        <taxon>Sedentaria</taxon>
        <taxon>Canalipalpata</taxon>
        <taxon>Sabellida</taxon>
        <taxon>Oweniida</taxon>
        <taxon>Oweniidae</taxon>
        <taxon>Owenia</taxon>
    </lineage>
</organism>
<proteinExistence type="predicted"/>
<comment type="caution">
    <text evidence="1">The sequence shown here is derived from an EMBL/GenBank/DDBJ whole genome shotgun (WGS) entry which is preliminary data.</text>
</comment>
<keyword evidence="2" id="KW-1185">Reference proteome</keyword>
<name>A0A8J1TAG0_OWEFU</name>
<dbReference type="AlphaFoldDB" id="A0A8J1TAG0"/>
<sequence>MDVDCSDRIVREGIIAACGYQGNNRIQCPYGYMCVSFRKYSMCCKYIPPPIPPMNEMKCSNGQPKYNISCRSMKFWCPNTYICSKKEDTCCQDKMKKTDIEYMEHSGDLNCTDRILDKRGIPRKCRGGGSFRCPGGYNCTYPLNRRYTLCCRYIPPITCTKHGYIHPQKDGKWLDIDNCTVCKCVSQDNIKCKKNVKCSPSKHCKEDGPITLDIDGECNACSCVGGMLKKCKRCKLVCRCGKGNGKCKPCQQEVSVFSPCGEGRSCTTVQVRMNCTVRLSYKCRGLIWNDCPGDCAEPMEGWGEWSDFTNTCRKNGRGSKKRVRVCQKTCEVAQDVRIVKNKDGVKAEIHEEKCSPLA</sequence>